<evidence type="ECO:0000259" key="7">
    <source>
        <dbReference type="Pfam" id="PF07980"/>
    </source>
</evidence>
<dbReference type="InterPro" id="IPR033985">
    <property type="entry name" value="SusD-like_N"/>
</dbReference>
<dbReference type="PROSITE" id="PS51257">
    <property type="entry name" value="PROKAR_LIPOPROTEIN"/>
    <property type="match status" value="1"/>
</dbReference>
<dbReference type="InterPro" id="IPR011990">
    <property type="entry name" value="TPR-like_helical_dom_sf"/>
</dbReference>
<comment type="similarity">
    <text evidence="2">Belongs to the SusD family.</text>
</comment>
<feature type="region of interest" description="Disordered" evidence="6">
    <location>
        <begin position="448"/>
        <end position="483"/>
    </location>
</feature>
<dbReference type="AlphaFoldDB" id="A0A1M4W9E0"/>
<keyword evidence="5" id="KW-0998">Cell outer membrane</keyword>
<keyword evidence="4" id="KW-0472">Membrane</keyword>
<dbReference type="Pfam" id="PF14322">
    <property type="entry name" value="SusD-like_3"/>
    <property type="match status" value="1"/>
</dbReference>
<dbReference type="InterPro" id="IPR012944">
    <property type="entry name" value="SusD_RagB_dom"/>
</dbReference>
<feature type="domain" description="SusD-like N-terminal" evidence="8">
    <location>
        <begin position="22"/>
        <end position="234"/>
    </location>
</feature>
<dbReference type="Gene3D" id="1.25.40.390">
    <property type="match status" value="1"/>
</dbReference>
<evidence type="ECO:0000313" key="10">
    <source>
        <dbReference type="Proteomes" id="UP000184164"/>
    </source>
</evidence>
<feature type="domain" description="RagB/SusD" evidence="7">
    <location>
        <begin position="317"/>
        <end position="632"/>
    </location>
</feature>
<dbReference type="Proteomes" id="UP000184164">
    <property type="component" value="Unassembled WGS sequence"/>
</dbReference>
<evidence type="ECO:0000259" key="8">
    <source>
        <dbReference type="Pfam" id="PF14322"/>
    </source>
</evidence>
<evidence type="ECO:0000256" key="2">
    <source>
        <dbReference type="ARBA" id="ARBA00006275"/>
    </source>
</evidence>
<evidence type="ECO:0000256" key="6">
    <source>
        <dbReference type="SAM" id="MobiDB-lite"/>
    </source>
</evidence>
<dbReference type="Pfam" id="PF07980">
    <property type="entry name" value="SusD_RagB"/>
    <property type="match status" value="1"/>
</dbReference>
<keyword evidence="10" id="KW-1185">Reference proteome</keyword>
<evidence type="ECO:0000256" key="3">
    <source>
        <dbReference type="ARBA" id="ARBA00022729"/>
    </source>
</evidence>
<comment type="subcellular location">
    <subcellularLocation>
        <location evidence="1">Cell outer membrane</location>
    </subcellularLocation>
</comment>
<evidence type="ECO:0000313" key="9">
    <source>
        <dbReference type="EMBL" id="SHE77881.1"/>
    </source>
</evidence>
<accession>A0A1M4W9E0</accession>
<dbReference type="STRING" id="1484053.SAMN05444274_102372"/>
<sequence length="632" mass="72362">MKYTSSIILILVILLSLSSCEDFLDKEPDDALTLEMVFNDKLRTEEWLAGIYNKVPDALMDYPRKWGCTFFSDDAQIAIAMGQFNDYWKWIVANNQGGVNPTVKPPVDIWSNTYKDVRSALLFIDNVKTLPDQGLTAESVKQMKMEARFLIAFYYTKMLEIYGPFPLVTELVPSNTSIMDMMLPRTPYDEIVEWLDKEYLELAGFFPSTYSNPDQMFGRPTKGVCMALRARMWLYAASPLFNGNPDFADMKNADGSAIFSTTYNAEKWEKAATATREFLDLAETGIYSLYTEKYKNGEIDPFLSFQNLFLTTGNQNKEIIFSRAASSYKWYNGIGNPRGFVGGSGYYGSTQNLVDAFFMKNGLSPINGYDATGNPIINTESGYTESGFTTKEIIYQNTAYNMGGASAREGLVSDEGTFNMYANREPRFYITVWHDNQWIPQARRKTQFKHNGLDGGPTHDSPQSGYLTRKAVNPESDPRNGKVPYQPSIILRLGEFYLNYAEALNESEPGNPDIIKYLNLIRERAGIPGYGYEAGQVTPPTTQEAMREVIRKERRVEFAIEGDVRYNDIRRWKIGVELFKQPITGMNRSSSNNDFYTRTTYMYRPFEKKNYLWPIYQNYIDNNPNLVQNKFW</sequence>
<dbReference type="GO" id="GO:0009279">
    <property type="term" value="C:cell outer membrane"/>
    <property type="evidence" value="ECO:0007669"/>
    <property type="project" value="UniProtKB-SubCell"/>
</dbReference>
<evidence type="ECO:0000256" key="5">
    <source>
        <dbReference type="ARBA" id="ARBA00023237"/>
    </source>
</evidence>
<evidence type="ECO:0000256" key="4">
    <source>
        <dbReference type="ARBA" id="ARBA00023136"/>
    </source>
</evidence>
<dbReference type="RefSeq" id="WP_072999525.1">
    <property type="nucleotide sequence ID" value="NZ_FQUM01000002.1"/>
</dbReference>
<dbReference type="OrthoDB" id="1096885at2"/>
<name>A0A1M4W9E0_9BACT</name>
<dbReference type="SUPFAM" id="SSF48452">
    <property type="entry name" value="TPR-like"/>
    <property type="match status" value="1"/>
</dbReference>
<organism evidence="9 10">
    <name type="scientific">Mariniphaga anaerophila</name>
    <dbReference type="NCBI Taxonomy" id="1484053"/>
    <lineage>
        <taxon>Bacteria</taxon>
        <taxon>Pseudomonadati</taxon>
        <taxon>Bacteroidota</taxon>
        <taxon>Bacteroidia</taxon>
        <taxon>Marinilabiliales</taxon>
        <taxon>Prolixibacteraceae</taxon>
        <taxon>Mariniphaga</taxon>
    </lineage>
</organism>
<keyword evidence="3" id="KW-0732">Signal</keyword>
<dbReference type="EMBL" id="FQUM01000002">
    <property type="protein sequence ID" value="SHE77881.1"/>
    <property type="molecule type" value="Genomic_DNA"/>
</dbReference>
<reference evidence="10" key="1">
    <citation type="submission" date="2016-11" db="EMBL/GenBank/DDBJ databases">
        <authorList>
            <person name="Varghese N."/>
            <person name="Submissions S."/>
        </authorList>
    </citation>
    <scope>NUCLEOTIDE SEQUENCE [LARGE SCALE GENOMIC DNA]</scope>
    <source>
        <strain evidence="10">DSM 26910</strain>
    </source>
</reference>
<proteinExistence type="inferred from homology"/>
<gene>
    <name evidence="9" type="ORF">SAMN05444274_102372</name>
</gene>
<evidence type="ECO:0000256" key="1">
    <source>
        <dbReference type="ARBA" id="ARBA00004442"/>
    </source>
</evidence>
<protein>
    <submittedName>
        <fullName evidence="9">Starch-binding associating with outer membrane</fullName>
    </submittedName>
</protein>